<gene>
    <name evidence="8" type="ORF">GCM10011575_44480</name>
</gene>
<evidence type="ECO:0000256" key="1">
    <source>
        <dbReference type="ARBA" id="ARBA00004651"/>
    </source>
</evidence>
<dbReference type="Proteomes" id="UP000613840">
    <property type="component" value="Unassembled WGS sequence"/>
</dbReference>
<keyword evidence="9" id="KW-1185">Reference proteome</keyword>
<feature type="transmembrane region" description="Helical" evidence="6">
    <location>
        <begin position="69"/>
        <end position="87"/>
    </location>
</feature>
<organism evidence="8 9">
    <name type="scientific">Microlunatus endophyticus</name>
    <dbReference type="NCBI Taxonomy" id="1716077"/>
    <lineage>
        <taxon>Bacteria</taxon>
        <taxon>Bacillati</taxon>
        <taxon>Actinomycetota</taxon>
        <taxon>Actinomycetes</taxon>
        <taxon>Propionibacteriales</taxon>
        <taxon>Propionibacteriaceae</taxon>
        <taxon>Microlunatus</taxon>
    </lineage>
</organism>
<reference evidence="8" key="1">
    <citation type="journal article" date="2014" name="Int. J. Syst. Evol. Microbiol.">
        <title>Complete genome sequence of Corynebacterium casei LMG S-19264T (=DSM 44701T), isolated from a smear-ripened cheese.</title>
        <authorList>
            <consortium name="US DOE Joint Genome Institute (JGI-PGF)"/>
            <person name="Walter F."/>
            <person name="Albersmeier A."/>
            <person name="Kalinowski J."/>
            <person name="Ruckert C."/>
        </authorList>
    </citation>
    <scope>NUCLEOTIDE SEQUENCE</scope>
    <source>
        <strain evidence="8">CGMCC 4.7306</strain>
    </source>
</reference>
<keyword evidence="2" id="KW-1003">Cell membrane</keyword>
<proteinExistence type="predicted"/>
<dbReference type="Gene3D" id="1.20.81.30">
    <property type="entry name" value="Type II secretion system (T2SS), domain F"/>
    <property type="match status" value="1"/>
</dbReference>
<accession>A0A917SI88</accession>
<reference evidence="8" key="2">
    <citation type="submission" date="2020-09" db="EMBL/GenBank/DDBJ databases">
        <authorList>
            <person name="Sun Q."/>
            <person name="Zhou Y."/>
        </authorList>
    </citation>
    <scope>NUCLEOTIDE SEQUENCE</scope>
    <source>
        <strain evidence="8">CGMCC 4.7306</strain>
    </source>
</reference>
<dbReference type="GO" id="GO:0005886">
    <property type="term" value="C:plasma membrane"/>
    <property type="evidence" value="ECO:0007669"/>
    <property type="project" value="UniProtKB-SubCell"/>
</dbReference>
<comment type="caution">
    <text evidence="8">The sequence shown here is derived from an EMBL/GenBank/DDBJ whole genome shotgun (WGS) entry which is preliminary data.</text>
</comment>
<protein>
    <recommendedName>
        <fullName evidence="7">Type II secretion system protein GspF domain-containing protein</fullName>
    </recommendedName>
</protein>
<evidence type="ECO:0000313" key="8">
    <source>
        <dbReference type="EMBL" id="GGL81295.1"/>
    </source>
</evidence>
<evidence type="ECO:0000256" key="6">
    <source>
        <dbReference type="SAM" id="Phobius"/>
    </source>
</evidence>
<sequence length="270" mass="27442">MIIISVLLAGIAGLLWFRTPPVRSLRRRLATIGQATAERSPTAGLRGLLPVVCAAGALTGSGLAFGAQGFWLCAPAVIIAATVARLVRAGVRRARAAAARQQVAQACSVLATQVRIGQPPLVAIRSAAEDCPVLRPAVAIVELGGDPTAAWCGTAKSPGHEGLAELARVWQVANRTGADLADALDRAADGLFDDDAVALVVASEAAGPRASGKIMAVLPVAGLGIGYAIGGDPLQFLTSSPYGWGCLVAGTVLACGGVLWMERVADRAAL</sequence>
<feature type="domain" description="Type II secretion system protein GspF" evidence="7">
    <location>
        <begin position="107"/>
        <end position="225"/>
    </location>
</feature>
<dbReference type="InterPro" id="IPR042094">
    <property type="entry name" value="T2SS_GspF_sf"/>
</dbReference>
<evidence type="ECO:0000256" key="2">
    <source>
        <dbReference type="ARBA" id="ARBA00022475"/>
    </source>
</evidence>
<keyword evidence="5 6" id="KW-0472">Membrane</keyword>
<dbReference type="Pfam" id="PF00482">
    <property type="entry name" value="T2SSF"/>
    <property type="match status" value="1"/>
</dbReference>
<dbReference type="PANTHER" id="PTHR35007">
    <property type="entry name" value="INTEGRAL MEMBRANE PROTEIN-RELATED"/>
    <property type="match status" value="1"/>
</dbReference>
<dbReference type="EMBL" id="BMMZ01000016">
    <property type="protein sequence ID" value="GGL81295.1"/>
    <property type="molecule type" value="Genomic_DNA"/>
</dbReference>
<feature type="transmembrane region" description="Helical" evidence="6">
    <location>
        <begin position="214"/>
        <end position="230"/>
    </location>
</feature>
<dbReference type="PANTHER" id="PTHR35007:SF4">
    <property type="entry name" value="CONSERVED TRANSMEMBRANE PROTEIN-RELATED"/>
    <property type="match status" value="1"/>
</dbReference>
<evidence type="ECO:0000313" key="9">
    <source>
        <dbReference type="Proteomes" id="UP000613840"/>
    </source>
</evidence>
<evidence type="ECO:0000256" key="4">
    <source>
        <dbReference type="ARBA" id="ARBA00022989"/>
    </source>
</evidence>
<evidence type="ECO:0000256" key="3">
    <source>
        <dbReference type="ARBA" id="ARBA00022692"/>
    </source>
</evidence>
<comment type="subcellular location">
    <subcellularLocation>
        <location evidence="1">Cell membrane</location>
        <topology evidence="1">Multi-pass membrane protein</topology>
    </subcellularLocation>
</comment>
<name>A0A917SI88_9ACTN</name>
<dbReference type="InterPro" id="IPR018076">
    <property type="entry name" value="T2SS_GspF_dom"/>
</dbReference>
<keyword evidence="3 6" id="KW-0812">Transmembrane</keyword>
<evidence type="ECO:0000259" key="7">
    <source>
        <dbReference type="Pfam" id="PF00482"/>
    </source>
</evidence>
<dbReference type="RefSeq" id="WP_188897978.1">
    <property type="nucleotide sequence ID" value="NZ_BMMZ01000016.1"/>
</dbReference>
<keyword evidence="4 6" id="KW-1133">Transmembrane helix</keyword>
<dbReference type="AlphaFoldDB" id="A0A917SI88"/>
<evidence type="ECO:0000256" key="5">
    <source>
        <dbReference type="ARBA" id="ARBA00023136"/>
    </source>
</evidence>
<feature type="transmembrane region" description="Helical" evidence="6">
    <location>
        <begin position="242"/>
        <end position="261"/>
    </location>
</feature>